<dbReference type="Proteomes" id="UP000694904">
    <property type="component" value="Chromosome 4"/>
</dbReference>
<keyword evidence="1" id="KW-0732">Signal</keyword>
<reference evidence="2" key="2">
    <citation type="journal article" date="2016" name="G3 (Bethesda)">
        <title>Genome Evolution in Three Species of Cactophilic Drosophila.</title>
        <authorList>
            <person name="Sanchez-Flores A."/>
            <person name="Penazola F."/>
            <person name="Carpinteyro-Ponce J."/>
            <person name="Nazario-Yepiz N."/>
            <person name="Abreu-Goodger C."/>
            <person name="Machado C.A."/>
            <person name="Markow T.A."/>
        </authorList>
    </citation>
    <scope>NUCLEOTIDE SEQUENCE [LARGE SCALE GENOMIC DNA]</scope>
</reference>
<evidence type="ECO:0000256" key="1">
    <source>
        <dbReference type="SAM" id="SignalP"/>
    </source>
</evidence>
<evidence type="ECO:0000313" key="2">
    <source>
        <dbReference type="Proteomes" id="UP000694904"/>
    </source>
</evidence>
<sequence>MNLRYVCTLSLLPTLYVLLVLLLDYVEQGLAQNPDPLFELPVQLVGFPVIVLSVRLSQFAKKLAYSLNPNTYRSRSRRDAGQPHALDAELAKKEILREFGPQACILEEPCRMHAARSASQRRSGFAGNAAPHAPWSEVLSQNALQGVSRNSCGCHTKAVREPHQGLHHASLWHAGQAGATAQAVLQDVHHPAAGQSAAQLPEQSWCQGVPAGLPYSQGGAALAAAPQRWQATGADALCRQ</sequence>
<proteinExistence type="predicted"/>
<organism evidence="2 3">
    <name type="scientific">Drosophila arizonae</name>
    <name type="common">Fruit fly</name>
    <dbReference type="NCBI Taxonomy" id="7263"/>
    <lineage>
        <taxon>Eukaryota</taxon>
        <taxon>Metazoa</taxon>
        <taxon>Ecdysozoa</taxon>
        <taxon>Arthropoda</taxon>
        <taxon>Hexapoda</taxon>
        <taxon>Insecta</taxon>
        <taxon>Pterygota</taxon>
        <taxon>Neoptera</taxon>
        <taxon>Endopterygota</taxon>
        <taxon>Diptera</taxon>
        <taxon>Brachycera</taxon>
        <taxon>Muscomorpha</taxon>
        <taxon>Ephydroidea</taxon>
        <taxon>Drosophilidae</taxon>
        <taxon>Drosophila</taxon>
    </lineage>
</organism>
<dbReference type="RefSeq" id="XP_017863588.1">
    <property type="nucleotide sequence ID" value="XM_018008099.1"/>
</dbReference>
<feature type="signal peptide" evidence="1">
    <location>
        <begin position="1"/>
        <end position="31"/>
    </location>
</feature>
<protein>
    <submittedName>
        <fullName evidence="3">Uncharacterized protein LOC108614149 isoform X1</fullName>
    </submittedName>
</protein>
<accession>A0ABM1P8Q2</accession>
<dbReference type="GeneID" id="108614149"/>
<name>A0ABM1P8Q2_DROAR</name>
<keyword evidence="2" id="KW-1185">Reference proteome</keyword>
<reference evidence="3" key="3">
    <citation type="submission" date="2025-08" db="UniProtKB">
        <authorList>
            <consortium name="RefSeq"/>
        </authorList>
    </citation>
    <scope>IDENTIFICATION</scope>
    <source>
        <tissue evidence="3">Whole organism</tissue>
    </source>
</reference>
<gene>
    <name evidence="3" type="primary">LOC108614149</name>
</gene>
<feature type="chain" id="PRO_5046884481" evidence="1">
    <location>
        <begin position="32"/>
        <end position="240"/>
    </location>
</feature>
<reference evidence="2" key="1">
    <citation type="journal article" date="1997" name="Nucleic Acids Res.">
        <title>tRNAscan-SE: a program for improved detection of transfer RNA genes in genomic sequence.</title>
        <authorList>
            <person name="Lowe T.M."/>
            <person name="Eddy S.R."/>
        </authorList>
    </citation>
    <scope>NUCLEOTIDE SEQUENCE [LARGE SCALE GENOMIC DNA]</scope>
</reference>
<evidence type="ECO:0000313" key="3">
    <source>
        <dbReference type="RefSeq" id="XP_017863588.1"/>
    </source>
</evidence>